<gene>
    <name evidence="1" type="ORF">HPB52_010905</name>
</gene>
<accession>A0A9D4SNF9</accession>
<dbReference type="AlphaFoldDB" id="A0A9D4SNF9"/>
<dbReference type="Proteomes" id="UP000821837">
    <property type="component" value="Unassembled WGS sequence"/>
</dbReference>
<dbReference type="EMBL" id="JABSTV010001255">
    <property type="protein sequence ID" value="KAH7935641.1"/>
    <property type="molecule type" value="Genomic_DNA"/>
</dbReference>
<evidence type="ECO:0000313" key="2">
    <source>
        <dbReference type="Proteomes" id="UP000821837"/>
    </source>
</evidence>
<keyword evidence="2" id="KW-1185">Reference proteome</keyword>
<organism evidence="1 2">
    <name type="scientific">Rhipicephalus sanguineus</name>
    <name type="common">Brown dog tick</name>
    <name type="synonym">Ixodes sanguineus</name>
    <dbReference type="NCBI Taxonomy" id="34632"/>
    <lineage>
        <taxon>Eukaryota</taxon>
        <taxon>Metazoa</taxon>
        <taxon>Ecdysozoa</taxon>
        <taxon>Arthropoda</taxon>
        <taxon>Chelicerata</taxon>
        <taxon>Arachnida</taxon>
        <taxon>Acari</taxon>
        <taxon>Parasitiformes</taxon>
        <taxon>Ixodida</taxon>
        <taxon>Ixodoidea</taxon>
        <taxon>Ixodidae</taxon>
        <taxon>Rhipicephalinae</taxon>
        <taxon>Rhipicephalus</taxon>
        <taxon>Rhipicephalus</taxon>
    </lineage>
</organism>
<protein>
    <submittedName>
        <fullName evidence="1">Uncharacterized protein</fullName>
    </submittedName>
</protein>
<sequence>MRAEVFLAPVAPTQTTATHFPPTAFEPILNEFFHNHDDHEAHNQKLPGRGIMAYPTGFNLAFEASPTSEVYVTSHVNYYAKWRTMVYTTKTADMKHPPTVCRSVCVVC</sequence>
<evidence type="ECO:0000313" key="1">
    <source>
        <dbReference type="EMBL" id="KAH7935641.1"/>
    </source>
</evidence>
<reference evidence="1" key="2">
    <citation type="submission" date="2021-09" db="EMBL/GenBank/DDBJ databases">
        <authorList>
            <person name="Jia N."/>
            <person name="Wang J."/>
            <person name="Shi W."/>
            <person name="Du L."/>
            <person name="Sun Y."/>
            <person name="Zhan W."/>
            <person name="Jiang J."/>
            <person name="Wang Q."/>
            <person name="Zhang B."/>
            <person name="Ji P."/>
            <person name="Sakyi L.B."/>
            <person name="Cui X."/>
            <person name="Yuan T."/>
            <person name="Jiang B."/>
            <person name="Yang W."/>
            <person name="Lam T.T.-Y."/>
            <person name="Chang Q."/>
            <person name="Ding S."/>
            <person name="Wang X."/>
            <person name="Zhu J."/>
            <person name="Ruan X."/>
            <person name="Zhao L."/>
            <person name="Wei J."/>
            <person name="Que T."/>
            <person name="Du C."/>
            <person name="Cheng J."/>
            <person name="Dai P."/>
            <person name="Han X."/>
            <person name="Huang E."/>
            <person name="Gao Y."/>
            <person name="Liu J."/>
            <person name="Shao H."/>
            <person name="Ye R."/>
            <person name="Li L."/>
            <person name="Wei W."/>
            <person name="Wang X."/>
            <person name="Wang C."/>
            <person name="Huo Q."/>
            <person name="Li W."/>
            <person name="Guo W."/>
            <person name="Chen H."/>
            <person name="Chen S."/>
            <person name="Zhou L."/>
            <person name="Zhou L."/>
            <person name="Ni X."/>
            <person name="Tian J."/>
            <person name="Zhou Y."/>
            <person name="Sheng Y."/>
            <person name="Liu T."/>
            <person name="Pan Y."/>
            <person name="Xia L."/>
            <person name="Li J."/>
            <person name="Zhao F."/>
            <person name="Cao W."/>
        </authorList>
    </citation>
    <scope>NUCLEOTIDE SEQUENCE</scope>
    <source>
        <strain evidence="1">Rsan-2018</strain>
        <tissue evidence="1">Larvae</tissue>
    </source>
</reference>
<proteinExistence type="predicted"/>
<reference evidence="1" key="1">
    <citation type="journal article" date="2020" name="Cell">
        <title>Large-Scale Comparative Analyses of Tick Genomes Elucidate Their Genetic Diversity and Vector Capacities.</title>
        <authorList>
            <consortium name="Tick Genome and Microbiome Consortium (TIGMIC)"/>
            <person name="Jia N."/>
            <person name="Wang J."/>
            <person name="Shi W."/>
            <person name="Du L."/>
            <person name="Sun Y."/>
            <person name="Zhan W."/>
            <person name="Jiang J.F."/>
            <person name="Wang Q."/>
            <person name="Zhang B."/>
            <person name="Ji P."/>
            <person name="Bell-Sakyi L."/>
            <person name="Cui X.M."/>
            <person name="Yuan T.T."/>
            <person name="Jiang B.G."/>
            <person name="Yang W.F."/>
            <person name="Lam T.T."/>
            <person name="Chang Q.C."/>
            <person name="Ding S.J."/>
            <person name="Wang X.J."/>
            <person name="Zhu J.G."/>
            <person name="Ruan X.D."/>
            <person name="Zhao L."/>
            <person name="Wei J.T."/>
            <person name="Ye R.Z."/>
            <person name="Que T.C."/>
            <person name="Du C.H."/>
            <person name="Zhou Y.H."/>
            <person name="Cheng J.X."/>
            <person name="Dai P.F."/>
            <person name="Guo W.B."/>
            <person name="Han X.H."/>
            <person name="Huang E.J."/>
            <person name="Li L.F."/>
            <person name="Wei W."/>
            <person name="Gao Y.C."/>
            <person name="Liu J.Z."/>
            <person name="Shao H.Z."/>
            <person name="Wang X."/>
            <person name="Wang C.C."/>
            <person name="Yang T.C."/>
            <person name="Huo Q.B."/>
            <person name="Li W."/>
            <person name="Chen H.Y."/>
            <person name="Chen S.E."/>
            <person name="Zhou L.G."/>
            <person name="Ni X.B."/>
            <person name="Tian J.H."/>
            <person name="Sheng Y."/>
            <person name="Liu T."/>
            <person name="Pan Y.S."/>
            <person name="Xia L.Y."/>
            <person name="Li J."/>
            <person name="Zhao F."/>
            <person name="Cao W.C."/>
        </authorList>
    </citation>
    <scope>NUCLEOTIDE SEQUENCE</scope>
    <source>
        <strain evidence="1">Rsan-2018</strain>
    </source>
</reference>
<name>A0A9D4SNF9_RHISA</name>
<comment type="caution">
    <text evidence="1">The sequence shown here is derived from an EMBL/GenBank/DDBJ whole genome shotgun (WGS) entry which is preliminary data.</text>
</comment>